<dbReference type="EMBL" id="JABAIA010000002">
    <property type="protein sequence ID" value="NLR65556.1"/>
    <property type="molecule type" value="Genomic_DNA"/>
</dbReference>
<evidence type="ECO:0000256" key="2">
    <source>
        <dbReference type="ARBA" id="ARBA00005236"/>
    </source>
</evidence>
<keyword evidence="5 7" id="KW-1133">Transmembrane helix</keyword>
<name>A0A847RRD6_9BACT</name>
<dbReference type="InterPro" id="IPR003838">
    <property type="entry name" value="ABC3_permease_C"/>
</dbReference>
<keyword evidence="4 7" id="KW-0812">Transmembrane</keyword>
<sequence length="414" mass="45690">MKFGVNTEIAFTYMVSRHRQTIVAALGVTFGIGMFIFINSLISGTNQWSEKIMLSSTPHLRLYTDSRWCDTKLLDKYESKGTVHLISNPRYVNTTNNIINPDNVIQLLSQYEEITKMSKQVSSNVIYSNNNLQENGSVVGVNIIEQDDMFDISSSMISGSVKALAENNNGIIIGAGLSKKLNVKKGDYITLATGNGFTKRLQVTGIFKTTVKAVDNGKSYTNVPVVQQLLQKDRGYITDIYINIKDYNRTSGLADKIQRQTGYAVETWQSTNEQSLAGKKIRDIIANAVVITILLVAGFGIYNILNMVIYEKMKEIAILKATGFQGLDVISIFIKQASLIGLVGTIGGLLFGWSVSYFVSRIYLGVGSVTYLPVTFQFKHYAQGSVFGLITAFLAGYIPARKAAKVDPIKIIRG</sequence>
<evidence type="ECO:0000256" key="7">
    <source>
        <dbReference type="SAM" id="Phobius"/>
    </source>
</evidence>
<evidence type="ECO:0000259" key="9">
    <source>
        <dbReference type="Pfam" id="PF12704"/>
    </source>
</evidence>
<dbReference type="GO" id="GO:0044874">
    <property type="term" value="P:lipoprotein localization to outer membrane"/>
    <property type="evidence" value="ECO:0007669"/>
    <property type="project" value="TreeGrafter"/>
</dbReference>
<feature type="transmembrane region" description="Helical" evidence="7">
    <location>
        <begin position="339"/>
        <end position="360"/>
    </location>
</feature>
<comment type="subcellular location">
    <subcellularLocation>
        <location evidence="1">Cell membrane</location>
        <topology evidence="1">Multi-pass membrane protein</topology>
    </subcellularLocation>
</comment>
<keyword evidence="6 7" id="KW-0472">Membrane</keyword>
<dbReference type="PANTHER" id="PTHR30489">
    <property type="entry name" value="LIPOPROTEIN-RELEASING SYSTEM TRANSMEMBRANE PROTEIN LOLE"/>
    <property type="match status" value="1"/>
</dbReference>
<dbReference type="AlphaFoldDB" id="A0A847RRD6"/>
<organism evidence="10 11">
    <name type="scientific">Chitinophaga varians</name>
    <dbReference type="NCBI Taxonomy" id="2202339"/>
    <lineage>
        <taxon>Bacteria</taxon>
        <taxon>Pseudomonadati</taxon>
        <taxon>Bacteroidota</taxon>
        <taxon>Chitinophagia</taxon>
        <taxon>Chitinophagales</taxon>
        <taxon>Chitinophagaceae</taxon>
        <taxon>Chitinophaga</taxon>
    </lineage>
</organism>
<dbReference type="PANTHER" id="PTHR30489:SF0">
    <property type="entry name" value="LIPOPROTEIN-RELEASING SYSTEM TRANSMEMBRANE PROTEIN LOLE"/>
    <property type="match status" value="1"/>
</dbReference>
<keyword evidence="3" id="KW-1003">Cell membrane</keyword>
<evidence type="ECO:0000256" key="3">
    <source>
        <dbReference type="ARBA" id="ARBA00022475"/>
    </source>
</evidence>
<feature type="transmembrane region" description="Helical" evidence="7">
    <location>
        <begin position="21"/>
        <end position="42"/>
    </location>
</feature>
<dbReference type="RefSeq" id="WP_168871563.1">
    <property type="nucleotide sequence ID" value="NZ_JABAIA010000002.1"/>
</dbReference>
<gene>
    <name evidence="10" type="ORF">HGH92_14670</name>
</gene>
<feature type="domain" description="MacB-like periplasmic core" evidence="9">
    <location>
        <begin position="21"/>
        <end position="259"/>
    </location>
</feature>
<feature type="domain" description="ABC3 transporter permease C-terminal" evidence="8">
    <location>
        <begin position="288"/>
        <end position="408"/>
    </location>
</feature>
<reference evidence="10 11" key="1">
    <citation type="submission" date="2020-04" db="EMBL/GenBank/DDBJ databases">
        <authorList>
            <person name="Yin C."/>
        </authorList>
    </citation>
    <scope>NUCLEOTIDE SEQUENCE [LARGE SCALE GENOMIC DNA]</scope>
    <source>
        <strain evidence="10 11">Ae27</strain>
    </source>
</reference>
<feature type="transmembrane region" description="Helical" evidence="7">
    <location>
        <begin position="380"/>
        <end position="400"/>
    </location>
</feature>
<comment type="similarity">
    <text evidence="2">Belongs to the ABC-4 integral membrane protein family. LolC/E subfamily.</text>
</comment>
<accession>A0A847RRD6</accession>
<keyword evidence="11" id="KW-1185">Reference proteome</keyword>
<evidence type="ECO:0000259" key="8">
    <source>
        <dbReference type="Pfam" id="PF02687"/>
    </source>
</evidence>
<evidence type="ECO:0000256" key="1">
    <source>
        <dbReference type="ARBA" id="ARBA00004651"/>
    </source>
</evidence>
<evidence type="ECO:0000256" key="5">
    <source>
        <dbReference type="ARBA" id="ARBA00022989"/>
    </source>
</evidence>
<dbReference type="Pfam" id="PF02687">
    <property type="entry name" value="FtsX"/>
    <property type="match status" value="1"/>
</dbReference>
<dbReference type="Proteomes" id="UP000570474">
    <property type="component" value="Unassembled WGS sequence"/>
</dbReference>
<dbReference type="InterPro" id="IPR025857">
    <property type="entry name" value="MacB_PCD"/>
</dbReference>
<proteinExistence type="inferred from homology"/>
<dbReference type="Pfam" id="PF12704">
    <property type="entry name" value="MacB_PCD"/>
    <property type="match status" value="1"/>
</dbReference>
<protein>
    <submittedName>
        <fullName evidence="10">ABC transporter permease</fullName>
    </submittedName>
</protein>
<evidence type="ECO:0000256" key="4">
    <source>
        <dbReference type="ARBA" id="ARBA00022692"/>
    </source>
</evidence>
<evidence type="ECO:0000313" key="10">
    <source>
        <dbReference type="EMBL" id="NLR65556.1"/>
    </source>
</evidence>
<comment type="caution">
    <text evidence="10">The sequence shown here is derived from an EMBL/GenBank/DDBJ whole genome shotgun (WGS) entry which is preliminary data.</text>
</comment>
<evidence type="ECO:0000313" key="11">
    <source>
        <dbReference type="Proteomes" id="UP000570474"/>
    </source>
</evidence>
<evidence type="ECO:0000256" key="6">
    <source>
        <dbReference type="ARBA" id="ARBA00023136"/>
    </source>
</evidence>
<dbReference type="GO" id="GO:0098797">
    <property type="term" value="C:plasma membrane protein complex"/>
    <property type="evidence" value="ECO:0007669"/>
    <property type="project" value="TreeGrafter"/>
</dbReference>
<dbReference type="InterPro" id="IPR051447">
    <property type="entry name" value="Lipoprotein-release_system"/>
</dbReference>
<feature type="transmembrane region" description="Helical" evidence="7">
    <location>
        <begin position="284"/>
        <end position="305"/>
    </location>
</feature>